<gene>
    <name evidence="1" type="ORF">KDH_77400</name>
</gene>
<dbReference type="EMBL" id="BSRI01000002">
    <property type="protein sequence ID" value="GLV60921.1"/>
    <property type="molecule type" value="Genomic_DNA"/>
</dbReference>
<evidence type="ECO:0000313" key="2">
    <source>
        <dbReference type="Proteomes" id="UP001344906"/>
    </source>
</evidence>
<reference evidence="1 2" key="1">
    <citation type="submission" date="2023-02" db="EMBL/GenBank/DDBJ databases">
        <title>Dictyobacter halimunensis sp. nov., a new member of the class Ktedonobacteria from forest soil in a geothermal area.</title>
        <authorList>
            <person name="Rachmania M.K."/>
            <person name="Ningsih F."/>
            <person name="Sakai Y."/>
            <person name="Yabe S."/>
            <person name="Yokota A."/>
            <person name="Sjamsuridzal W."/>
        </authorList>
    </citation>
    <scope>NUCLEOTIDE SEQUENCE [LARGE SCALE GENOMIC DNA]</scope>
    <source>
        <strain evidence="1 2">S3.2.2.5</strain>
    </source>
</reference>
<accession>A0ABQ6G7Y2</accession>
<protein>
    <submittedName>
        <fullName evidence="1">Uncharacterized protein</fullName>
    </submittedName>
</protein>
<keyword evidence="2" id="KW-1185">Reference proteome</keyword>
<comment type="caution">
    <text evidence="1">The sequence shown here is derived from an EMBL/GenBank/DDBJ whole genome shotgun (WGS) entry which is preliminary data.</text>
</comment>
<dbReference type="RefSeq" id="WP_338258154.1">
    <property type="nucleotide sequence ID" value="NZ_BSRI01000002.1"/>
</dbReference>
<sequence>MLHISYEELLRLAVSYKYSGIFHADIMINGQPGFVEVLIQDGQAFDILSVPAPPRGERWETMLAPLGRLSWKLIAPETSNIAARNEYHAMLLQANQATQQQQAQVRAQEAQRRHQVIPRQKIQLPPDQLRQLPHRYRTVYMLIDGYRTPQDIATILNKTIEETDHALAYLHQQNIIT</sequence>
<evidence type="ECO:0000313" key="1">
    <source>
        <dbReference type="EMBL" id="GLV60921.1"/>
    </source>
</evidence>
<organism evidence="1 2">
    <name type="scientific">Dictyobacter halimunensis</name>
    <dbReference type="NCBI Taxonomy" id="3026934"/>
    <lineage>
        <taxon>Bacteria</taxon>
        <taxon>Bacillati</taxon>
        <taxon>Chloroflexota</taxon>
        <taxon>Ktedonobacteria</taxon>
        <taxon>Ktedonobacterales</taxon>
        <taxon>Dictyobacteraceae</taxon>
        <taxon>Dictyobacter</taxon>
    </lineage>
</organism>
<name>A0ABQ6G7Y2_9CHLR</name>
<dbReference type="Proteomes" id="UP001344906">
    <property type="component" value="Unassembled WGS sequence"/>
</dbReference>
<proteinExistence type="predicted"/>